<proteinExistence type="predicted"/>
<dbReference type="Proteomes" id="UP000003781">
    <property type="component" value="Unassembled WGS sequence"/>
</dbReference>
<organism evidence="1 2">
    <name type="scientific">Crocosphaera chwakensis CCY0110</name>
    <dbReference type="NCBI Taxonomy" id="391612"/>
    <lineage>
        <taxon>Bacteria</taxon>
        <taxon>Bacillati</taxon>
        <taxon>Cyanobacteriota</taxon>
        <taxon>Cyanophyceae</taxon>
        <taxon>Oscillatoriophycideae</taxon>
        <taxon>Chroococcales</taxon>
        <taxon>Aphanothecaceae</taxon>
        <taxon>Crocosphaera</taxon>
        <taxon>Crocosphaera chwakensis</taxon>
    </lineage>
</organism>
<name>A3II50_9CHRO</name>
<dbReference type="EMBL" id="AAXW01000002">
    <property type="protein sequence ID" value="EAZ93482.1"/>
    <property type="molecule type" value="Genomic_DNA"/>
</dbReference>
<evidence type="ECO:0000313" key="2">
    <source>
        <dbReference type="Proteomes" id="UP000003781"/>
    </source>
</evidence>
<dbReference type="AlphaFoldDB" id="A3II50"/>
<evidence type="ECO:0000313" key="1">
    <source>
        <dbReference type="EMBL" id="EAZ93482.1"/>
    </source>
</evidence>
<gene>
    <name evidence="1" type="ORF">CY0110_16842</name>
</gene>
<accession>A3II50</accession>
<protein>
    <submittedName>
        <fullName evidence="1">Uncharacterized protein</fullName>
    </submittedName>
</protein>
<sequence>MGTINNTMIAGNIYSHLTFNS</sequence>
<comment type="caution">
    <text evidence="1">The sequence shown here is derived from an EMBL/GenBank/DDBJ whole genome shotgun (WGS) entry which is preliminary data.</text>
</comment>
<reference evidence="1 2" key="1">
    <citation type="submission" date="2007-03" db="EMBL/GenBank/DDBJ databases">
        <authorList>
            <person name="Stal L."/>
            <person name="Ferriera S."/>
            <person name="Johnson J."/>
            <person name="Kravitz S."/>
            <person name="Beeson K."/>
            <person name="Sutton G."/>
            <person name="Rogers Y.-H."/>
            <person name="Friedman R."/>
            <person name="Frazier M."/>
            <person name="Venter J.C."/>
        </authorList>
    </citation>
    <scope>NUCLEOTIDE SEQUENCE [LARGE SCALE GENOMIC DNA]</scope>
    <source>
        <strain evidence="1 2">CCY0110</strain>
    </source>
</reference>
<keyword evidence="2" id="KW-1185">Reference proteome</keyword>